<protein>
    <submittedName>
        <fullName evidence="2">Uncharacterized protein</fullName>
    </submittedName>
</protein>
<evidence type="ECO:0000313" key="2">
    <source>
        <dbReference type="EMBL" id="KAK4435330.1"/>
    </source>
</evidence>
<keyword evidence="3" id="KW-1185">Reference proteome</keyword>
<name>A0AAE1YRB3_9LAMI</name>
<dbReference type="Proteomes" id="UP001293254">
    <property type="component" value="Unassembled WGS sequence"/>
</dbReference>
<dbReference type="EMBL" id="JACGWO010000002">
    <property type="protein sequence ID" value="KAK4435330.1"/>
    <property type="molecule type" value="Genomic_DNA"/>
</dbReference>
<evidence type="ECO:0000256" key="1">
    <source>
        <dbReference type="SAM" id="Coils"/>
    </source>
</evidence>
<reference evidence="2" key="1">
    <citation type="submission" date="2020-06" db="EMBL/GenBank/DDBJ databases">
        <authorList>
            <person name="Li T."/>
            <person name="Hu X."/>
            <person name="Zhang T."/>
            <person name="Song X."/>
            <person name="Zhang H."/>
            <person name="Dai N."/>
            <person name="Sheng W."/>
            <person name="Hou X."/>
            <person name="Wei L."/>
        </authorList>
    </citation>
    <scope>NUCLEOTIDE SEQUENCE</scope>
    <source>
        <strain evidence="2">3651</strain>
        <tissue evidence="2">Leaf</tissue>
    </source>
</reference>
<reference evidence="2" key="2">
    <citation type="journal article" date="2024" name="Plant">
        <title>Genomic evolution and insights into agronomic trait innovations of Sesamum species.</title>
        <authorList>
            <person name="Miao H."/>
            <person name="Wang L."/>
            <person name="Qu L."/>
            <person name="Liu H."/>
            <person name="Sun Y."/>
            <person name="Le M."/>
            <person name="Wang Q."/>
            <person name="Wei S."/>
            <person name="Zheng Y."/>
            <person name="Lin W."/>
            <person name="Duan Y."/>
            <person name="Cao H."/>
            <person name="Xiong S."/>
            <person name="Wang X."/>
            <person name="Wei L."/>
            <person name="Li C."/>
            <person name="Ma Q."/>
            <person name="Ju M."/>
            <person name="Zhao R."/>
            <person name="Li G."/>
            <person name="Mu C."/>
            <person name="Tian Q."/>
            <person name="Mei H."/>
            <person name="Zhang T."/>
            <person name="Gao T."/>
            <person name="Zhang H."/>
        </authorList>
    </citation>
    <scope>NUCLEOTIDE SEQUENCE</scope>
    <source>
        <strain evidence="2">3651</strain>
    </source>
</reference>
<gene>
    <name evidence="2" type="ORF">Salat_0696400</name>
</gene>
<feature type="coiled-coil region" evidence="1">
    <location>
        <begin position="3"/>
        <end position="30"/>
    </location>
</feature>
<sequence length="123" mass="13505">MTKADADKKIHELEQSLENARVTEKKALDDKVAADAQISDLDTWLSATMEESKRQVADALEEGRSTGFSAGRLAGKTEGITEGREAFLQSDEYKQVIANARLEGARDFLKSPVFKMAIDLQSA</sequence>
<comment type="caution">
    <text evidence="2">The sequence shown here is derived from an EMBL/GenBank/DDBJ whole genome shotgun (WGS) entry which is preliminary data.</text>
</comment>
<dbReference type="AlphaFoldDB" id="A0AAE1YRB3"/>
<keyword evidence="1" id="KW-0175">Coiled coil</keyword>
<proteinExistence type="predicted"/>
<organism evidence="2 3">
    <name type="scientific">Sesamum alatum</name>
    <dbReference type="NCBI Taxonomy" id="300844"/>
    <lineage>
        <taxon>Eukaryota</taxon>
        <taxon>Viridiplantae</taxon>
        <taxon>Streptophyta</taxon>
        <taxon>Embryophyta</taxon>
        <taxon>Tracheophyta</taxon>
        <taxon>Spermatophyta</taxon>
        <taxon>Magnoliopsida</taxon>
        <taxon>eudicotyledons</taxon>
        <taxon>Gunneridae</taxon>
        <taxon>Pentapetalae</taxon>
        <taxon>asterids</taxon>
        <taxon>lamiids</taxon>
        <taxon>Lamiales</taxon>
        <taxon>Pedaliaceae</taxon>
        <taxon>Sesamum</taxon>
    </lineage>
</organism>
<accession>A0AAE1YRB3</accession>
<evidence type="ECO:0000313" key="3">
    <source>
        <dbReference type="Proteomes" id="UP001293254"/>
    </source>
</evidence>